<dbReference type="KEGG" id="asq:AVL57_04495"/>
<dbReference type="GO" id="GO:0046872">
    <property type="term" value="F:metal ion binding"/>
    <property type="evidence" value="ECO:0007669"/>
    <property type="project" value="UniProtKB-KW"/>
</dbReference>
<dbReference type="FunFam" id="2.60.120.590:FF:000004">
    <property type="entry name" value="DNA oxidative demethylase ALKBH2"/>
    <property type="match status" value="1"/>
</dbReference>
<organism evidence="11 13">
    <name type="scientific">Alteromonas stellipolaris</name>
    <dbReference type="NCBI Taxonomy" id="233316"/>
    <lineage>
        <taxon>Bacteria</taxon>
        <taxon>Pseudomonadati</taxon>
        <taxon>Pseudomonadota</taxon>
        <taxon>Gammaproteobacteria</taxon>
        <taxon>Alteromonadales</taxon>
        <taxon>Alteromonadaceae</taxon>
        <taxon>Alteromonas/Salinimonas group</taxon>
        <taxon>Alteromonas</taxon>
    </lineage>
</organism>
<dbReference type="EMBL" id="JAUOQI010000002">
    <property type="protein sequence ID" value="MDO6576502.1"/>
    <property type="molecule type" value="Genomic_DNA"/>
</dbReference>
<dbReference type="Pfam" id="PF13532">
    <property type="entry name" value="2OG-FeII_Oxy_2"/>
    <property type="match status" value="1"/>
</dbReference>
<dbReference type="InterPro" id="IPR005123">
    <property type="entry name" value="Oxoglu/Fe-dep_dioxygenase_dom"/>
</dbReference>
<comment type="cofactor">
    <cofactor evidence="1">
        <name>Fe(2+)</name>
        <dbReference type="ChEBI" id="CHEBI:29033"/>
    </cofactor>
</comment>
<keyword evidence="5 11" id="KW-0223">Dioxygenase</keyword>
<keyword evidence="7" id="KW-0408">Iron</keyword>
<evidence type="ECO:0000313" key="13">
    <source>
        <dbReference type="Proteomes" id="UP001170717"/>
    </source>
</evidence>
<dbReference type="InterPro" id="IPR032854">
    <property type="entry name" value="ALKBH3"/>
</dbReference>
<dbReference type="EMBL" id="CP013926">
    <property type="protein sequence ID" value="AMJ73297.1"/>
    <property type="molecule type" value="Genomic_DNA"/>
</dbReference>
<dbReference type="GO" id="GO:0016705">
    <property type="term" value="F:oxidoreductase activity, acting on paired donors, with incorporation or reduction of molecular oxygen"/>
    <property type="evidence" value="ECO:0007669"/>
    <property type="project" value="UniProtKB-ARBA"/>
</dbReference>
<keyword evidence="3" id="KW-0227">DNA damage</keyword>
<evidence type="ECO:0000256" key="8">
    <source>
        <dbReference type="ARBA" id="ARBA00023204"/>
    </source>
</evidence>
<evidence type="ECO:0000313" key="10">
    <source>
        <dbReference type="EMBL" id="AMJ73297.1"/>
    </source>
</evidence>
<protein>
    <submittedName>
        <fullName evidence="11">Alpha-ketoglutarate-dependent dioxygenase AlkB</fullName>
    </submittedName>
    <submittedName>
        <fullName evidence="10">DNA repair protein</fullName>
    </submittedName>
</protein>
<gene>
    <name evidence="10" type="ORF">AVL57_04495</name>
    <name evidence="11" type="ORF">Q4527_03830</name>
</gene>
<dbReference type="GO" id="GO:0140097">
    <property type="term" value="F:catalytic activity, acting on DNA"/>
    <property type="evidence" value="ECO:0007669"/>
    <property type="project" value="UniProtKB-ARBA"/>
</dbReference>
<evidence type="ECO:0000313" key="11">
    <source>
        <dbReference type="EMBL" id="MDO6576502.1"/>
    </source>
</evidence>
<dbReference type="GO" id="GO:0016787">
    <property type="term" value="F:hydrolase activity"/>
    <property type="evidence" value="ECO:0007669"/>
    <property type="project" value="UniProtKB-ARBA"/>
</dbReference>
<evidence type="ECO:0000256" key="7">
    <source>
        <dbReference type="ARBA" id="ARBA00023004"/>
    </source>
</evidence>
<dbReference type="InterPro" id="IPR027450">
    <property type="entry name" value="AlkB-like"/>
</dbReference>
<dbReference type="Gene3D" id="2.60.120.590">
    <property type="entry name" value="Alpha-ketoglutarate-dependent dioxygenase AlkB-like"/>
    <property type="match status" value="1"/>
</dbReference>
<dbReference type="GO" id="GO:0006307">
    <property type="term" value="P:DNA alkylation repair"/>
    <property type="evidence" value="ECO:0007669"/>
    <property type="project" value="InterPro"/>
</dbReference>
<keyword evidence="6" id="KW-0560">Oxidoreductase</keyword>
<dbReference type="Proteomes" id="UP001170717">
    <property type="component" value="Unassembled WGS sequence"/>
</dbReference>
<dbReference type="Proteomes" id="UP000056750">
    <property type="component" value="Chromosome"/>
</dbReference>
<dbReference type="RefSeq" id="WP_057793952.1">
    <property type="nucleotide sequence ID" value="NZ_CANLMS010000002.1"/>
</dbReference>
<keyword evidence="8" id="KW-0234">DNA repair</keyword>
<feature type="domain" description="Fe2OG dioxygenase" evidence="9">
    <location>
        <begin position="109"/>
        <end position="206"/>
    </location>
</feature>
<dbReference type="PANTHER" id="PTHR31212:SF4">
    <property type="entry name" value="ALPHA-KETOGLUTARATE-DEPENDENT DIOXYGENASE ALKB HOMOLOG 3"/>
    <property type="match status" value="1"/>
</dbReference>
<reference evidence="10 12" key="1">
    <citation type="submission" date="2015-12" db="EMBL/GenBank/DDBJ databases">
        <title>Intraspecies pangenome expansion in the marine bacterium Alteromonas.</title>
        <authorList>
            <person name="Lopez-Perez M."/>
            <person name="Rodriguez-Valera F."/>
        </authorList>
    </citation>
    <scope>NUCLEOTIDE SEQUENCE [LARGE SCALE GENOMIC DNA]</scope>
    <source>
        <strain evidence="10 12">LMG 21861</strain>
    </source>
</reference>
<dbReference type="AlphaFoldDB" id="A0AAW7YXM6"/>
<dbReference type="PROSITE" id="PS51471">
    <property type="entry name" value="FE2OG_OXY"/>
    <property type="match status" value="1"/>
</dbReference>
<dbReference type="GO" id="GO:0051213">
    <property type="term" value="F:dioxygenase activity"/>
    <property type="evidence" value="ECO:0007669"/>
    <property type="project" value="UniProtKB-KW"/>
</dbReference>
<evidence type="ECO:0000313" key="12">
    <source>
        <dbReference type="Proteomes" id="UP000056750"/>
    </source>
</evidence>
<evidence type="ECO:0000256" key="1">
    <source>
        <dbReference type="ARBA" id="ARBA00001954"/>
    </source>
</evidence>
<dbReference type="GO" id="GO:0032451">
    <property type="term" value="F:demethylase activity"/>
    <property type="evidence" value="ECO:0007669"/>
    <property type="project" value="UniProtKB-ARBA"/>
</dbReference>
<accession>A0AAW7YXM6</accession>
<evidence type="ECO:0000256" key="6">
    <source>
        <dbReference type="ARBA" id="ARBA00023002"/>
    </source>
</evidence>
<keyword evidence="2" id="KW-0479">Metal-binding</keyword>
<keyword evidence="12" id="KW-1185">Reference proteome</keyword>
<evidence type="ECO:0000256" key="3">
    <source>
        <dbReference type="ARBA" id="ARBA00022763"/>
    </source>
</evidence>
<evidence type="ECO:0000256" key="2">
    <source>
        <dbReference type="ARBA" id="ARBA00022723"/>
    </source>
</evidence>
<dbReference type="GeneID" id="83256915"/>
<keyword evidence="4" id="KW-0460">Magnesium</keyword>
<sequence>MQLPLFTDAKAAKNSPITLPLPEAEVRYYPQWLSSEQANDYLGVFESTLPWRQDTIRMYGKRLDVPRLQAWHGDPECFYKYSGIKLAPQPWTQELAAIRDKCIEVCHIPFNSVLANWYRHGQDSMSMHADDEPELGPNPVVASVTFGESRPFVFKHKETGARYTQLLEHGSLLVMGETTQSHYLHGIAKTTKHIGGRINLTFRHLISTK</sequence>
<dbReference type="SUPFAM" id="SSF51197">
    <property type="entry name" value="Clavaminate synthase-like"/>
    <property type="match status" value="1"/>
</dbReference>
<name>A0AAW7YXM6_9ALTE</name>
<evidence type="ECO:0000259" key="9">
    <source>
        <dbReference type="PROSITE" id="PS51471"/>
    </source>
</evidence>
<evidence type="ECO:0000256" key="5">
    <source>
        <dbReference type="ARBA" id="ARBA00022964"/>
    </source>
</evidence>
<evidence type="ECO:0000256" key="4">
    <source>
        <dbReference type="ARBA" id="ARBA00022842"/>
    </source>
</evidence>
<reference evidence="11" key="2">
    <citation type="submission" date="2023-07" db="EMBL/GenBank/DDBJ databases">
        <title>Genome content predicts the carbon catabolic preferences of heterotrophic bacteria.</title>
        <authorList>
            <person name="Gralka M."/>
        </authorList>
    </citation>
    <scope>NUCLEOTIDE SEQUENCE</scope>
    <source>
        <strain evidence="11">F2M12</strain>
    </source>
</reference>
<dbReference type="PANTHER" id="PTHR31212">
    <property type="entry name" value="ALPHA-KETOGLUTARATE-DEPENDENT DIOXYGENASE ALKB HOMOLOG 3"/>
    <property type="match status" value="1"/>
</dbReference>
<dbReference type="InterPro" id="IPR037151">
    <property type="entry name" value="AlkB-like_sf"/>
</dbReference>
<proteinExistence type="predicted"/>